<comment type="similarity">
    <text evidence="1">Belongs to the peptidase C14B family.</text>
</comment>
<accession>J3PJY7</accession>
<dbReference type="GO" id="GO:0006508">
    <property type="term" value="P:proteolysis"/>
    <property type="evidence" value="ECO:0007669"/>
    <property type="project" value="InterPro"/>
</dbReference>
<dbReference type="InterPro" id="IPR050452">
    <property type="entry name" value="Metacaspase"/>
</dbReference>
<dbReference type="GO" id="GO:0006915">
    <property type="term" value="P:apoptotic process"/>
    <property type="evidence" value="ECO:0007669"/>
    <property type="project" value="UniProtKB-KW"/>
</dbReference>
<evidence type="ECO:0000256" key="4">
    <source>
        <dbReference type="ARBA" id="ARBA00023145"/>
    </source>
</evidence>
<dbReference type="EnsemblFungi" id="EJT68595">
    <property type="protein sequence ID" value="EJT68595"/>
    <property type="gene ID" value="GGTG_13829"/>
</dbReference>
<keyword evidence="2" id="KW-0053">Apoptosis</keyword>
<dbReference type="PANTHER" id="PTHR48104:SF30">
    <property type="entry name" value="METACASPASE-1"/>
    <property type="match status" value="1"/>
</dbReference>
<organism evidence="6">
    <name type="scientific">Gaeumannomyces tritici (strain R3-111a-1)</name>
    <name type="common">Wheat and barley take-all root rot fungus</name>
    <name type="synonym">Gaeumannomyces graminis var. tritici</name>
    <dbReference type="NCBI Taxonomy" id="644352"/>
    <lineage>
        <taxon>Eukaryota</taxon>
        <taxon>Fungi</taxon>
        <taxon>Dikarya</taxon>
        <taxon>Ascomycota</taxon>
        <taxon>Pezizomycotina</taxon>
        <taxon>Sordariomycetes</taxon>
        <taxon>Sordariomycetidae</taxon>
        <taxon>Magnaporthales</taxon>
        <taxon>Magnaporthaceae</taxon>
        <taxon>Gaeumannomyces</taxon>
    </lineage>
</organism>
<dbReference type="PANTHER" id="PTHR48104">
    <property type="entry name" value="METACASPASE-4"/>
    <property type="match status" value="1"/>
</dbReference>
<dbReference type="GO" id="GO:0004197">
    <property type="term" value="F:cysteine-type endopeptidase activity"/>
    <property type="evidence" value="ECO:0007669"/>
    <property type="project" value="InterPro"/>
</dbReference>
<evidence type="ECO:0000256" key="3">
    <source>
        <dbReference type="ARBA" id="ARBA00022807"/>
    </source>
</evidence>
<evidence type="ECO:0000256" key="1">
    <source>
        <dbReference type="ARBA" id="ARBA00009005"/>
    </source>
</evidence>
<dbReference type="GeneID" id="20354287"/>
<dbReference type="eggNOG" id="KOG1546">
    <property type="taxonomic scope" value="Eukaryota"/>
</dbReference>
<dbReference type="Pfam" id="PF00656">
    <property type="entry name" value="Peptidase_C14"/>
    <property type="match status" value="1"/>
</dbReference>
<proteinExistence type="inferred from homology"/>
<name>J3PJY7_GAET3</name>
<keyword evidence="4" id="KW-0865">Zymogen</keyword>
<dbReference type="VEuPathDB" id="FungiDB:GGTG_13829"/>
<keyword evidence="8" id="KW-1185">Reference proteome</keyword>
<gene>
    <name evidence="7" type="primary">20354287</name>
    <name evidence="6" type="ORF">GGTG_13829</name>
</gene>
<feature type="domain" description="Peptidase C14 caspase" evidence="5">
    <location>
        <begin position="8"/>
        <end position="282"/>
    </location>
</feature>
<dbReference type="GO" id="GO:0005737">
    <property type="term" value="C:cytoplasm"/>
    <property type="evidence" value="ECO:0007669"/>
    <property type="project" value="TreeGrafter"/>
</dbReference>
<keyword evidence="3" id="KW-0645">Protease</keyword>
<dbReference type="HOGENOM" id="CLU_027361_0_0_1"/>
<dbReference type="InterPro" id="IPR029030">
    <property type="entry name" value="Caspase-like_dom_sf"/>
</dbReference>
<dbReference type="RefSeq" id="XP_009230014.1">
    <property type="nucleotide sequence ID" value="XM_009231750.1"/>
</dbReference>
<keyword evidence="3" id="KW-0378">Hydrolase</keyword>
<reference evidence="7" key="5">
    <citation type="submission" date="2018-04" db="UniProtKB">
        <authorList>
            <consortium name="EnsemblFungi"/>
        </authorList>
    </citation>
    <scope>IDENTIFICATION</scope>
    <source>
        <strain evidence="7">R3-111a-1</strain>
    </source>
</reference>
<reference evidence="8" key="1">
    <citation type="submission" date="2010-07" db="EMBL/GenBank/DDBJ databases">
        <title>The genome sequence of Gaeumannomyces graminis var. tritici strain R3-111a-1.</title>
        <authorList>
            <consortium name="The Broad Institute Genome Sequencing Platform"/>
            <person name="Ma L.-J."/>
            <person name="Dead R."/>
            <person name="Young S."/>
            <person name="Zeng Q."/>
            <person name="Koehrsen M."/>
            <person name="Alvarado L."/>
            <person name="Berlin A."/>
            <person name="Chapman S.B."/>
            <person name="Chen Z."/>
            <person name="Freedman E."/>
            <person name="Gellesch M."/>
            <person name="Goldberg J."/>
            <person name="Griggs A."/>
            <person name="Gujja S."/>
            <person name="Heilman E.R."/>
            <person name="Heiman D."/>
            <person name="Hepburn T."/>
            <person name="Howarth C."/>
            <person name="Jen D."/>
            <person name="Larson L."/>
            <person name="Mehta T."/>
            <person name="Neiman D."/>
            <person name="Pearson M."/>
            <person name="Roberts A."/>
            <person name="Saif S."/>
            <person name="Shea T."/>
            <person name="Shenoy N."/>
            <person name="Sisk P."/>
            <person name="Stolte C."/>
            <person name="Sykes S."/>
            <person name="Walk T."/>
            <person name="White J."/>
            <person name="Yandava C."/>
            <person name="Haas B."/>
            <person name="Nusbaum C."/>
            <person name="Birren B."/>
        </authorList>
    </citation>
    <scope>NUCLEOTIDE SEQUENCE [LARGE SCALE GENOMIC DNA]</scope>
    <source>
        <strain evidence="8">R3-111a-1</strain>
    </source>
</reference>
<protein>
    <recommendedName>
        <fullName evidence="5">Peptidase C14 caspase domain-containing protein</fullName>
    </recommendedName>
</protein>
<dbReference type="SUPFAM" id="SSF52129">
    <property type="entry name" value="Caspase-like"/>
    <property type="match status" value="1"/>
</dbReference>
<dbReference type="Proteomes" id="UP000006039">
    <property type="component" value="Unassembled WGS sequence"/>
</dbReference>
<dbReference type="InterPro" id="IPR011600">
    <property type="entry name" value="Pept_C14_caspase"/>
</dbReference>
<dbReference type="EMBL" id="GL385454">
    <property type="protein sequence ID" value="EJT68595.1"/>
    <property type="molecule type" value="Genomic_DNA"/>
</dbReference>
<dbReference type="AlphaFoldDB" id="J3PJY7"/>
<evidence type="ECO:0000313" key="6">
    <source>
        <dbReference type="EMBL" id="EJT68595.1"/>
    </source>
</evidence>
<dbReference type="Gene3D" id="3.40.50.1460">
    <property type="match status" value="1"/>
</dbReference>
<keyword evidence="3" id="KW-0788">Thiol protease</keyword>
<reference evidence="6" key="3">
    <citation type="submission" date="2010-09" db="EMBL/GenBank/DDBJ databases">
        <title>Annotation of Gaeumannomyces graminis var. tritici R3-111a-1.</title>
        <authorList>
            <consortium name="The Broad Institute Genome Sequencing Platform"/>
            <person name="Ma L.-J."/>
            <person name="Dead R."/>
            <person name="Young S.K."/>
            <person name="Zeng Q."/>
            <person name="Gargeya S."/>
            <person name="Fitzgerald M."/>
            <person name="Haas B."/>
            <person name="Abouelleil A."/>
            <person name="Alvarado L."/>
            <person name="Arachchi H.M."/>
            <person name="Berlin A."/>
            <person name="Brown A."/>
            <person name="Chapman S.B."/>
            <person name="Chen Z."/>
            <person name="Dunbar C."/>
            <person name="Freedman E."/>
            <person name="Gearin G."/>
            <person name="Gellesch M."/>
            <person name="Goldberg J."/>
            <person name="Griggs A."/>
            <person name="Gujja S."/>
            <person name="Heiman D."/>
            <person name="Howarth C."/>
            <person name="Larson L."/>
            <person name="Lui A."/>
            <person name="MacDonald P.J.P."/>
            <person name="Mehta T."/>
            <person name="Montmayeur A."/>
            <person name="Murphy C."/>
            <person name="Neiman D."/>
            <person name="Pearson M."/>
            <person name="Priest M."/>
            <person name="Roberts A."/>
            <person name="Saif S."/>
            <person name="Shea T."/>
            <person name="Shenoy N."/>
            <person name="Sisk P."/>
            <person name="Stolte C."/>
            <person name="Sykes S."/>
            <person name="Yandava C."/>
            <person name="Wortman J."/>
            <person name="Nusbaum C."/>
            <person name="Birren B."/>
        </authorList>
    </citation>
    <scope>NUCLEOTIDE SEQUENCE</scope>
    <source>
        <strain evidence="6">R3-111a-1</strain>
    </source>
</reference>
<dbReference type="OrthoDB" id="3223806at2759"/>
<evidence type="ECO:0000259" key="5">
    <source>
        <dbReference type="Pfam" id="PF00656"/>
    </source>
</evidence>
<evidence type="ECO:0000313" key="8">
    <source>
        <dbReference type="Proteomes" id="UP000006039"/>
    </source>
</evidence>
<evidence type="ECO:0000256" key="2">
    <source>
        <dbReference type="ARBA" id="ARBA00022703"/>
    </source>
</evidence>
<reference evidence="7" key="4">
    <citation type="journal article" date="2015" name="G3 (Bethesda)">
        <title>Genome sequences of three phytopathogenic species of the Magnaporthaceae family of fungi.</title>
        <authorList>
            <person name="Okagaki L.H."/>
            <person name="Nunes C.C."/>
            <person name="Sailsbery J."/>
            <person name="Clay B."/>
            <person name="Brown D."/>
            <person name="John T."/>
            <person name="Oh Y."/>
            <person name="Young N."/>
            <person name="Fitzgerald M."/>
            <person name="Haas B.J."/>
            <person name="Zeng Q."/>
            <person name="Young S."/>
            <person name="Adiconis X."/>
            <person name="Fan L."/>
            <person name="Levin J.Z."/>
            <person name="Mitchell T.K."/>
            <person name="Okubara P.A."/>
            <person name="Farman M.L."/>
            <person name="Kohn L.M."/>
            <person name="Birren B."/>
            <person name="Ma L.-J."/>
            <person name="Dean R.A."/>
        </authorList>
    </citation>
    <scope>NUCLEOTIDE SEQUENCE</scope>
    <source>
        <strain evidence="7">R3-111a-1</strain>
    </source>
</reference>
<reference evidence="6" key="2">
    <citation type="submission" date="2010-07" db="EMBL/GenBank/DDBJ databases">
        <authorList>
            <consortium name="The Broad Institute Genome Sequencing Platform"/>
            <consortium name="Broad Institute Genome Sequencing Center for Infectious Disease"/>
            <person name="Ma L.-J."/>
            <person name="Dead R."/>
            <person name="Young S."/>
            <person name="Zeng Q."/>
            <person name="Koehrsen M."/>
            <person name="Alvarado L."/>
            <person name="Berlin A."/>
            <person name="Chapman S.B."/>
            <person name="Chen Z."/>
            <person name="Freedman E."/>
            <person name="Gellesch M."/>
            <person name="Goldberg J."/>
            <person name="Griggs A."/>
            <person name="Gujja S."/>
            <person name="Heilman E.R."/>
            <person name="Heiman D."/>
            <person name="Hepburn T."/>
            <person name="Howarth C."/>
            <person name="Jen D."/>
            <person name="Larson L."/>
            <person name="Mehta T."/>
            <person name="Neiman D."/>
            <person name="Pearson M."/>
            <person name="Roberts A."/>
            <person name="Saif S."/>
            <person name="Shea T."/>
            <person name="Shenoy N."/>
            <person name="Sisk P."/>
            <person name="Stolte C."/>
            <person name="Sykes S."/>
            <person name="Walk T."/>
            <person name="White J."/>
            <person name="Yandava C."/>
            <person name="Haas B."/>
            <person name="Nusbaum C."/>
            <person name="Birren B."/>
        </authorList>
    </citation>
    <scope>NUCLEOTIDE SEQUENCE</scope>
    <source>
        <strain evidence="6">R3-111a-1</strain>
    </source>
</reference>
<evidence type="ECO:0000313" key="7">
    <source>
        <dbReference type="EnsemblFungi" id="EJT68595"/>
    </source>
</evidence>
<sequence>MASPISPRRFALLVGIDQYSSDGSRKSADGNPLSLRDLRGCVNDVRAIAELLRNEFQLQDPRFLTSPPLSSSNFPTTPTELRPTFDNIKREFDAVAQQAGPGDLFFFHFSGHGARLQPTSKSPLGRSRDPSLMTMDFCCGKPAVRGWQLNEWLKKLNEKKIRTIVTLDSCHSGGAFRIDGAFRTPEGWTSVANLPADEEATAETSIESGRRDSELETSWSINPDGFTLMAACESHELAAEKAVNGMPHGAFTSALLAYLKQNRPSESIVTYRTLRDQIAGKVNGQTPRVFGRDRLVFFGDKEPFSATPIVVRLEGERIYLPVGKAHGVQERSEFTTFPPTSCATFSVDDIDDFECSAPVPPAVLHEQTLQQHNYQIVPCRWSLGDDVLQVLAHPSLGSEFQQALHAALQDRIVGDIEITEANDSCGSNSTAFRLAKRGDGGIDLVGSPTLTGYEGPLRGLDLTGNVAQQATKSAAALAHLARFGQVLSPSGSAFPQLALFELILKPKGNQGTRSKGQGINFVFKNTTQSQLHFTVLVLSSGFGVKQLYPSQDFPQSVNPGCEDSFVFSITIPDILDSYGEQRDIIRTVVTKGRQLSWKSLELPEIWDADQLACKRRGAGRGADLESQCNWVMCNCGVRCIWRKALLSKAFVLEERVQVRVGWYLTLDRTGLGGSLQSAH</sequence>